<feature type="transmembrane region" description="Helical" evidence="6">
    <location>
        <begin position="231"/>
        <end position="254"/>
    </location>
</feature>
<evidence type="ECO:0000313" key="8">
    <source>
        <dbReference type="Proteomes" id="UP001244443"/>
    </source>
</evidence>
<feature type="transmembrane region" description="Helical" evidence="6">
    <location>
        <begin position="199"/>
        <end position="225"/>
    </location>
</feature>
<sequence length="366" mass="41383">MKTLAQNRKVQWLNFFQYVFFISIILYLGRSLFIPLTTGLLISFILYPFCRWLENHKIPRIVSILIGLSVFFLISLSFIGLLIYQFSKFMEEWPQINEKLVLLLNELDTNISSSKLQKFIDPELGLIGSITDYISVHLIPEIPSTLYNSSISLVLFIIIPIFSALILMYREVLVAFLYEIFPVAAKKYIEKILPDVIVTYYNFIKGMIVVYLIVGVLNSLGLFLIGIPNPIFFGFIASILTFIPYVGITVGALLPMAISWIKFNSIFYPIGVIVVFTIVQILEANVIFPLEVSQKLKINALVTLIVIVAGGIIWGAMGMILFLPLIAILKLIADQVKELRAISILLGTKKDLDQDAFEKGKSLNQK</sequence>
<evidence type="ECO:0000256" key="1">
    <source>
        <dbReference type="ARBA" id="ARBA00004141"/>
    </source>
</evidence>
<feature type="transmembrane region" description="Helical" evidence="6">
    <location>
        <begin position="34"/>
        <end position="50"/>
    </location>
</feature>
<dbReference type="EMBL" id="CP129970">
    <property type="protein sequence ID" value="WKK84395.2"/>
    <property type="molecule type" value="Genomic_DNA"/>
</dbReference>
<reference evidence="7" key="1">
    <citation type="submission" date="2023-08" db="EMBL/GenBank/DDBJ databases">
        <title>Comparative genomics and taxonomic characterization of three novel marine species of genus Marivirga.</title>
        <authorList>
            <person name="Muhammad N."/>
            <person name="Kim S.-G."/>
        </authorList>
    </citation>
    <scope>NUCLEOTIDE SEQUENCE [LARGE SCALE GENOMIC DNA]</scope>
    <source>
        <strain evidence="7">ABR2-2</strain>
    </source>
</reference>
<evidence type="ECO:0000313" key="7">
    <source>
        <dbReference type="EMBL" id="WKK84395.2"/>
    </source>
</evidence>
<evidence type="ECO:0000256" key="2">
    <source>
        <dbReference type="ARBA" id="ARBA00009773"/>
    </source>
</evidence>
<evidence type="ECO:0000256" key="4">
    <source>
        <dbReference type="ARBA" id="ARBA00022989"/>
    </source>
</evidence>
<keyword evidence="8" id="KW-1185">Reference proteome</keyword>
<organism evidence="7 8">
    <name type="scientific">Marivirga arenosa</name>
    <dbReference type="NCBI Taxonomy" id="3059076"/>
    <lineage>
        <taxon>Bacteria</taxon>
        <taxon>Pseudomonadati</taxon>
        <taxon>Bacteroidota</taxon>
        <taxon>Cytophagia</taxon>
        <taxon>Cytophagales</taxon>
        <taxon>Marivirgaceae</taxon>
        <taxon>Marivirga</taxon>
    </lineage>
</organism>
<feature type="transmembrane region" description="Helical" evidence="6">
    <location>
        <begin position="300"/>
        <end position="333"/>
    </location>
</feature>
<dbReference type="AlphaFoldDB" id="A0AA49GHZ4"/>
<protein>
    <submittedName>
        <fullName evidence="7">AI-2E family transporter</fullName>
    </submittedName>
</protein>
<evidence type="ECO:0000256" key="5">
    <source>
        <dbReference type="ARBA" id="ARBA00023136"/>
    </source>
</evidence>
<accession>A0AA49GHZ4</accession>
<gene>
    <name evidence="7" type="ORF">QYS48_19760</name>
</gene>
<comment type="subcellular location">
    <subcellularLocation>
        <location evidence="1">Membrane</location>
        <topology evidence="1">Multi-pass membrane protein</topology>
    </subcellularLocation>
</comment>
<feature type="transmembrane region" description="Helical" evidence="6">
    <location>
        <begin position="62"/>
        <end position="84"/>
    </location>
</feature>
<comment type="similarity">
    <text evidence="2">Belongs to the autoinducer-2 exporter (AI-2E) (TC 2.A.86) family.</text>
</comment>
<name>A0AA49GHZ4_9BACT</name>
<proteinExistence type="inferred from homology"/>
<keyword evidence="5 6" id="KW-0472">Membrane</keyword>
<dbReference type="Pfam" id="PF01594">
    <property type="entry name" value="AI-2E_transport"/>
    <property type="match status" value="1"/>
</dbReference>
<keyword evidence="3 6" id="KW-0812">Transmembrane</keyword>
<dbReference type="InterPro" id="IPR002549">
    <property type="entry name" value="AI-2E-like"/>
</dbReference>
<dbReference type="RefSeq" id="WP_308356664.1">
    <property type="nucleotide sequence ID" value="NZ_CP129970.2"/>
</dbReference>
<feature type="transmembrane region" description="Helical" evidence="6">
    <location>
        <begin position="12"/>
        <end position="28"/>
    </location>
</feature>
<dbReference type="GO" id="GO:0016020">
    <property type="term" value="C:membrane"/>
    <property type="evidence" value="ECO:0007669"/>
    <property type="project" value="UniProtKB-SubCell"/>
</dbReference>
<keyword evidence="4 6" id="KW-1133">Transmembrane helix</keyword>
<evidence type="ECO:0000256" key="6">
    <source>
        <dbReference type="SAM" id="Phobius"/>
    </source>
</evidence>
<dbReference type="Proteomes" id="UP001244443">
    <property type="component" value="Chromosome"/>
</dbReference>
<feature type="transmembrane region" description="Helical" evidence="6">
    <location>
        <begin position="153"/>
        <end position="178"/>
    </location>
</feature>
<feature type="transmembrane region" description="Helical" evidence="6">
    <location>
        <begin position="266"/>
        <end position="288"/>
    </location>
</feature>
<evidence type="ECO:0000256" key="3">
    <source>
        <dbReference type="ARBA" id="ARBA00022692"/>
    </source>
</evidence>